<evidence type="ECO:0000313" key="3">
    <source>
        <dbReference type="Proteomes" id="UP000250275"/>
    </source>
</evidence>
<feature type="region of interest" description="Disordered" evidence="1">
    <location>
        <begin position="1"/>
        <end position="26"/>
    </location>
</feature>
<gene>
    <name evidence="2" type="ORF">WN48_03300</name>
</gene>
<reference evidence="2 3" key="1">
    <citation type="submission" date="2015-07" db="EMBL/GenBank/DDBJ databases">
        <title>The genome of Eufriesea mexicana.</title>
        <authorList>
            <person name="Pan H."/>
            <person name="Kapheim K."/>
        </authorList>
    </citation>
    <scope>NUCLEOTIDE SEQUENCE [LARGE SCALE GENOMIC DNA]</scope>
    <source>
        <strain evidence="2">0111107269</strain>
        <tissue evidence="2">Whole body</tissue>
    </source>
</reference>
<dbReference type="Proteomes" id="UP000250275">
    <property type="component" value="Unassembled WGS sequence"/>
</dbReference>
<protein>
    <submittedName>
        <fullName evidence="2">Uncharacterized protein</fullName>
    </submittedName>
</protein>
<sequence>MTAVTQRRSIDASPREAAGGLGPRRRIRPWTAEIAIHGVKEPAEIIDTPTNRSPGIRRNRGNANNAGICRCNGV</sequence>
<evidence type="ECO:0000313" key="2">
    <source>
        <dbReference type="EMBL" id="OAD56588.1"/>
    </source>
</evidence>
<keyword evidence="3" id="KW-1185">Reference proteome</keyword>
<dbReference type="AlphaFoldDB" id="A0A310SB82"/>
<dbReference type="EMBL" id="KQ761844">
    <property type="protein sequence ID" value="OAD56588.1"/>
    <property type="molecule type" value="Genomic_DNA"/>
</dbReference>
<name>A0A310SB82_9HYME</name>
<proteinExistence type="predicted"/>
<accession>A0A310SB82</accession>
<organism evidence="2 3">
    <name type="scientific">Eufriesea mexicana</name>
    <dbReference type="NCBI Taxonomy" id="516756"/>
    <lineage>
        <taxon>Eukaryota</taxon>
        <taxon>Metazoa</taxon>
        <taxon>Ecdysozoa</taxon>
        <taxon>Arthropoda</taxon>
        <taxon>Hexapoda</taxon>
        <taxon>Insecta</taxon>
        <taxon>Pterygota</taxon>
        <taxon>Neoptera</taxon>
        <taxon>Endopterygota</taxon>
        <taxon>Hymenoptera</taxon>
        <taxon>Apocrita</taxon>
        <taxon>Aculeata</taxon>
        <taxon>Apoidea</taxon>
        <taxon>Anthophila</taxon>
        <taxon>Apidae</taxon>
        <taxon>Eufriesea</taxon>
    </lineage>
</organism>
<evidence type="ECO:0000256" key="1">
    <source>
        <dbReference type="SAM" id="MobiDB-lite"/>
    </source>
</evidence>